<evidence type="ECO:0000256" key="3">
    <source>
        <dbReference type="ARBA" id="ARBA00012438"/>
    </source>
</evidence>
<comment type="caution">
    <text evidence="10">The sequence shown here is derived from an EMBL/GenBank/DDBJ whole genome shotgun (WGS) entry which is preliminary data.</text>
</comment>
<feature type="region of interest" description="Disordered" evidence="7">
    <location>
        <begin position="91"/>
        <end position="111"/>
    </location>
</feature>
<dbReference type="PANTHER" id="PTHR45436">
    <property type="entry name" value="SENSOR HISTIDINE KINASE YKOH"/>
    <property type="match status" value="1"/>
</dbReference>
<evidence type="ECO:0000256" key="1">
    <source>
        <dbReference type="ARBA" id="ARBA00000085"/>
    </source>
</evidence>
<evidence type="ECO:0000313" key="11">
    <source>
        <dbReference type="Proteomes" id="UP001458415"/>
    </source>
</evidence>
<dbReference type="EC" id="2.7.13.3" evidence="3"/>
<feature type="transmembrane region" description="Helical" evidence="8">
    <location>
        <begin position="158"/>
        <end position="177"/>
    </location>
</feature>
<dbReference type="SUPFAM" id="SSF47384">
    <property type="entry name" value="Homodimeric domain of signal transducing histidine kinase"/>
    <property type="match status" value="1"/>
</dbReference>
<dbReference type="Proteomes" id="UP001458415">
    <property type="component" value="Unassembled WGS sequence"/>
</dbReference>
<evidence type="ECO:0000256" key="7">
    <source>
        <dbReference type="SAM" id="MobiDB-lite"/>
    </source>
</evidence>
<gene>
    <name evidence="10" type="ORF">ABT317_36960</name>
</gene>
<evidence type="ECO:0000256" key="6">
    <source>
        <dbReference type="ARBA" id="ARBA00022777"/>
    </source>
</evidence>
<feature type="non-terminal residue" evidence="10">
    <location>
        <position position="329"/>
    </location>
</feature>
<evidence type="ECO:0000256" key="5">
    <source>
        <dbReference type="ARBA" id="ARBA00022679"/>
    </source>
</evidence>
<dbReference type="EMBL" id="JBEPCU010001028">
    <property type="protein sequence ID" value="MER6982415.1"/>
    <property type="molecule type" value="Genomic_DNA"/>
</dbReference>
<evidence type="ECO:0000256" key="2">
    <source>
        <dbReference type="ARBA" id="ARBA00004236"/>
    </source>
</evidence>
<evidence type="ECO:0000313" key="10">
    <source>
        <dbReference type="EMBL" id="MER6982415.1"/>
    </source>
</evidence>
<proteinExistence type="predicted"/>
<dbReference type="InterPro" id="IPR050428">
    <property type="entry name" value="TCS_sensor_his_kinase"/>
</dbReference>
<dbReference type="InterPro" id="IPR036097">
    <property type="entry name" value="HisK_dim/P_sf"/>
</dbReference>
<keyword evidence="4" id="KW-0597">Phosphoprotein</keyword>
<evidence type="ECO:0000259" key="9">
    <source>
        <dbReference type="SMART" id="SM00388"/>
    </source>
</evidence>
<reference evidence="10 11" key="1">
    <citation type="submission" date="2024-06" db="EMBL/GenBank/DDBJ databases">
        <title>The Natural Products Discovery Center: Release of the First 8490 Sequenced Strains for Exploring Actinobacteria Biosynthetic Diversity.</title>
        <authorList>
            <person name="Kalkreuter E."/>
            <person name="Kautsar S.A."/>
            <person name="Yang D."/>
            <person name="Bader C.D."/>
            <person name="Teijaro C.N."/>
            <person name="Fluegel L."/>
            <person name="Davis C.M."/>
            <person name="Simpson J.R."/>
            <person name="Lauterbach L."/>
            <person name="Steele A.D."/>
            <person name="Gui C."/>
            <person name="Meng S."/>
            <person name="Li G."/>
            <person name="Viehrig K."/>
            <person name="Ye F."/>
            <person name="Su P."/>
            <person name="Kiefer A.F."/>
            <person name="Nichols A."/>
            <person name="Cepeda A.J."/>
            <person name="Yan W."/>
            <person name="Fan B."/>
            <person name="Jiang Y."/>
            <person name="Adhikari A."/>
            <person name="Zheng C.-J."/>
            <person name="Schuster L."/>
            <person name="Cowan T.M."/>
            <person name="Smanski M.J."/>
            <person name="Chevrette M.G."/>
            <person name="De Carvalho L.P.S."/>
            <person name="Shen B."/>
        </authorList>
    </citation>
    <scope>NUCLEOTIDE SEQUENCE [LARGE SCALE GENOMIC DNA]</scope>
    <source>
        <strain evidence="10 11">NPDC000634</strain>
    </source>
</reference>
<dbReference type="Gene3D" id="1.10.287.130">
    <property type="match status" value="1"/>
</dbReference>
<dbReference type="CDD" id="cd00082">
    <property type="entry name" value="HisKA"/>
    <property type="match status" value="1"/>
</dbReference>
<feature type="transmembrane region" description="Helical" evidence="8">
    <location>
        <begin position="6"/>
        <end position="27"/>
    </location>
</feature>
<accession>A0ABV1WE04</accession>
<dbReference type="SMART" id="SM00388">
    <property type="entry name" value="HisKA"/>
    <property type="match status" value="1"/>
</dbReference>
<comment type="subcellular location">
    <subcellularLocation>
        <location evidence="2">Cell membrane</location>
    </subcellularLocation>
</comment>
<keyword evidence="11" id="KW-1185">Reference proteome</keyword>
<sequence length="329" mass="35377">MRLSTRIALAVGCTVPLLVAASGWLLLHLVARDLHRVEDDHLRRRAAAVAPDARALLRATRNGRPKAADTRERHLFSSALDVGVRVLAPDATFSGGPQPDPSVRLPDQASRPVTVRAGGRSWRALSRPLKGPDASGTLWVFSPDTADRAQLRAVRRRVVLTALFAAPLSGLLAWGLAGGASAPLRRLTRRTAGLDPRTSAARLEHRPTGVTEVDELAATVRTVLARYDEQAARTAEALDTARSFSSAAAHELRTPLMSMGTNLDILACHPGLPEPDRTEVLTDLRREHARLLGLLVMLRELGRGDLVEAEALRAVDVSEVADAAVAEAR</sequence>
<name>A0ABV1WE04_9ACTN</name>
<keyword evidence="8" id="KW-0812">Transmembrane</keyword>
<dbReference type="GO" id="GO:0016301">
    <property type="term" value="F:kinase activity"/>
    <property type="evidence" value="ECO:0007669"/>
    <property type="project" value="UniProtKB-KW"/>
</dbReference>
<organism evidence="10 11">
    <name type="scientific">Streptomyces carpinensis</name>
    <dbReference type="NCBI Taxonomy" id="66369"/>
    <lineage>
        <taxon>Bacteria</taxon>
        <taxon>Bacillati</taxon>
        <taxon>Actinomycetota</taxon>
        <taxon>Actinomycetes</taxon>
        <taxon>Kitasatosporales</taxon>
        <taxon>Streptomycetaceae</taxon>
        <taxon>Streptomyces</taxon>
    </lineage>
</organism>
<evidence type="ECO:0000256" key="8">
    <source>
        <dbReference type="SAM" id="Phobius"/>
    </source>
</evidence>
<feature type="domain" description="Signal transduction histidine kinase dimerisation/phosphoacceptor" evidence="9">
    <location>
        <begin position="240"/>
        <end position="307"/>
    </location>
</feature>
<keyword evidence="5" id="KW-0808">Transferase</keyword>
<dbReference type="Pfam" id="PF00512">
    <property type="entry name" value="HisKA"/>
    <property type="match status" value="1"/>
</dbReference>
<keyword evidence="6 10" id="KW-0418">Kinase</keyword>
<keyword evidence="8" id="KW-1133">Transmembrane helix</keyword>
<keyword evidence="8" id="KW-0472">Membrane</keyword>
<comment type="catalytic activity">
    <reaction evidence="1">
        <text>ATP + protein L-histidine = ADP + protein N-phospho-L-histidine.</text>
        <dbReference type="EC" id="2.7.13.3"/>
    </reaction>
</comment>
<dbReference type="PANTHER" id="PTHR45436:SF16">
    <property type="entry name" value="HISTIDINE KINASE"/>
    <property type="match status" value="1"/>
</dbReference>
<evidence type="ECO:0000256" key="4">
    <source>
        <dbReference type="ARBA" id="ARBA00022553"/>
    </source>
</evidence>
<dbReference type="InterPro" id="IPR003661">
    <property type="entry name" value="HisK_dim/P_dom"/>
</dbReference>
<protein>
    <recommendedName>
        <fullName evidence="3">histidine kinase</fullName>
        <ecNumber evidence="3">2.7.13.3</ecNumber>
    </recommendedName>
</protein>